<organism evidence="1 2">
    <name type="scientific">Panicum hallii var. hallii</name>
    <dbReference type="NCBI Taxonomy" id="1504633"/>
    <lineage>
        <taxon>Eukaryota</taxon>
        <taxon>Viridiplantae</taxon>
        <taxon>Streptophyta</taxon>
        <taxon>Embryophyta</taxon>
        <taxon>Tracheophyta</taxon>
        <taxon>Spermatophyta</taxon>
        <taxon>Magnoliopsida</taxon>
        <taxon>Liliopsida</taxon>
        <taxon>Poales</taxon>
        <taxon>Poaceae</taxon>
        <taxon>PACMAD clade</taxon>
        <taxon>Panicoideae</taxon>
        <taxon>Panicodae</taxon>
        <taxon>Paniceae</taxon>
        <taxon>Panicinae</taxon>
        <taxon>Panicum</taxon>
        <taxon>Panicum sect. Panicum</taxon>
    </lineage>
</organism>
<dbReference type="OrthoDB" id="645330at2759"/>
<dbReference type="EMBL" id="CM009750">
    <property type="protein sequence ID" value="PUZ70421.1"/>
    <property type="molecule type" value="Genomic_DNA"/>
</dbReference>
<name>A0A2T7ERF2_9POAL</name>
<dbReference type="Proteomes" id="UP000244336">
    <property type="component" value="Chromosome 2"/>
</dbReference>
<dbReference type="AlphaFoldDB" id="A0A2T7ERF2"/>
<reference evidence="1 2" key="1">
    <citation type="submission" date="2018-04" db="EMBL/GenBank/DDBJ databases">
        <title>WGS assembly of Panicum hallii var. hallii HAL2.</title>
        <authorList>
            <person name="Lovell J."/>
            <person name="Jenkins J."/>
            <person name="Lowry D."/>
            <person name="Mamidi S."/>
            <person name="Sreedasyam A."/>
            <person name="Weng X."/>
            <person name="Barry K."/>
            <person name="Bonette J."/>
            <person name="Campitelli B."/>
            <person name="Daum C."/>
            <person name="Gordon S."/>
            <person name="Gould B."/>
            <person name="Lipzen A."/>
            <person name="MacQueen A."/>
            <person name="Palacio-Mejia J."/>
            <person name="Plott C."/>
            <person name="Shakirov E."/>
            <person name="Shu S."/>
            <person name="Yoshinaga Y."/>
            <person name="Zane M."/>
            <person name="Rokhsar D."/>
            <person name="Grimwood J."/>
            <person name="Schmutz J."/>
            <person name="Juenger T."/>
        </authorList>
    </citation>
    <scope>NUCLEOTIDE SEQUENCE [LARGE SCALE GENOMIC DNA]</scope>
    <source>
        <strain evidence="2">cv. HAL2</strain>
    </source>
</reference>
<protein>
    <submittedName>
        <fullName evidence="1">Uncharacterized protein</fullName>
    </submittedName>
</protein>
<accession>A0A2T7ERF2</accession>
<proteinExistence type="predicted"/>
<keyword evidence="2" id="KW-1185">Reference proteome</keyword>
<dbReference type="Gramene" id="PUZ70421">
    <property type="protein sequence ID" value="PUZ70421"/>
    <property type="gene ID" value="GQ55_2G228600"/>
</dbReference>
<gene>
    <name evidence="1" type="ORF">GQ55_2G228600</name>
</gene>
<sequence>MSRRPLLFQSLLDESSSDDDELILSAAEIVQNHSQSAPKYGGSVPAHAVFYRNRQGSTYQDYLAEDPTYGPTLFQRR</sequence>
<evidence type="ECO:0000313" key="1">
    <source>
        <dbReference type="EMBL" id="PUZ70421.1"/>
    </source>
</evidence>
<evidence type="ECO:0000313" key="2">
    <source>
        <dbReference type="Proteomes" id="UP000244336"/>
    </source>
</evidence>